<dbReference type="Proteomes" id="UP001419268">
    <property type="component" value="Unassembled WGS sequence"/>
</dbReference>
<dbReference type="GO" id="GO:0000480">
    <property type="term" value="P:endonucleolytic cleavage in 5'-ETS of tricistronic rRNA transcript (SSU-rRNA, 5.8S rRNA, LSU-rRNA)"/>
    <property type="evidence" value="ECO:0007669"/>
    <property type="project" value="TreeGrafter"/>
</dbReference>
<dbReference type="InterPro" id="IPR040000">
    <property type="entry name" value="NOP9"/>
</dbReference>
<name>A0AAP0JFV0_9MAGN</name>
<reference evidence="1 2" key="1">
    <citation type="submission" date="2024-01" db="EMBL/GenBank/DDBJ databases">
        <title>Genome assemblies of Stephania.</title>
        <authorList>
            <person name="Yang L."/>
        </authorList>
    </citation>
    <scope>NUCLEOTIDE SEQUENCE [LARGE SCALE GENOMIC DNA]</scope>
    <source>
        <strain evidence="1">JXDWG</strain>
        <tissue evidence="1">Leaf</tissue>
    </source>
</reference>
<dbReference type="PANTHER" id="PTHR13102:SF0">
    <property type="entry name" value="NUCLEOLAR PROTEIN 9"/>
    <property type="match status" value="1"/>
</dbReference>
<dbReference type="GO" id="GO:0000472">
    <property type="term" value="P:endonucleolytic cleavage to generate mature 5'-end of SSU-rRNA from (SSU-rRNA, 5.8S rRNA, LSU-rRNA)"/>
    <property type="evidence" value="ECO:0007669"/>
    <property type="project" value="TreeGrafter"/>
</dbReference>
<dbReference type="EMBL" id="JBBNAG010000005">
    <property type="protein sequence ID" value="KAK9132511.1"/>
    <property type="molecule type" value="Genomic_DNA"/>
</dbReference>
<comment type="caution">
    <text evidence="1">The sequence shown here is derived from an EMBL/GenBank/DDBJ whole genome shotgun (WGS) entry which is preliminary data.</text>
</comment>
<dbReference type="GO" id="GO:0000056">
    <property type="term" value="P:ribosomal small subunit export from nucleus"/>
    <property type="evidence" value="ECO:0007669"/>
    <property type="project" value="TreeGrafter"/>
</dbReference>
<gene>
    <name evidence="1" type="ORF">Scep_012039</name>
</gene>
<proteinExistence type="predicted"/>
<keyword evidence="2" id="KW-1185">Reference proteome</keyword>
<dbReference type="GO" id="GO:0005730">
    <property type="term" value="C:nucleolus"/>
    <property type="evidence" value="ECO:0007669"/>
    <property type="project" value="TreeGrafter"/>
</dbReference>
<dbReference type="GO" id="GO:0000447">
    <property type="term" value="P:endonucleolytic cleavage in ITS1 to separate SSU-rRNA from 5.8S rRNA and LSU-rRNA from tricistronic rRNA transcript (SSU-rRNA, 5.8S rRNA, LSU-rRNA)"/>
    <property type="evidence" value="ECO:0007669"/>
    <property type="project" value="TreeGrafter"/>
</dbReference>
<dbReference type="GO" id="GO:0003723">
    <property type="term" value="F:RNA binding"/>
    <property type="evidence" value="ECO:0007669"/>
    <property type="project" value="InterPro"/>
</dbReference>
<dbReference type="AlphaFoldDB" id="A0AAP0JFV0"/>
<evidence type="ECO:0000313" key="1">
    <source>
        <dbReference type="EMBL" id="KAK9132511.1"/>
    </source>
</evidence>
<dbReference type="GO" id="GO:0030688">
    <property type="term" value="C:preribosome, small subunit precursor"/>
    <property type="evidence" value="ECO:0007669"/>
    <property type="project" value="TreeGrafter"/>
</dbReference>
<evidence type="ECO:0000313" key="2">
    <source>
        <dbReference type="Proteomes" id="UP001419268"/>
    </source>
</evidence>
<dbReference type="GO" id="GO:0030686">
    <property type="term" value="C:90S preribosome"/>
    <property type="evidence" value="ECO:0007669"/>
    <property type="project" value="TreeGrafter"/>
</dbReference>
<organism evidence="1 2">
    <name type="scientific">Stephania cephalantha</name>
    <dbReference type="NCBI Taxonomy" id="152367"/>
    <lineage>
        <taxon>Eukaryota</taxon>
        <taxon>Viridiplantae</taxon>
        <taxon>Streptophyta</taxon>
        <taxon>Embryophyta</taxon>
        <taxon>Tracheophyta</taxon>
        <taxon>Spermatophyta</taxon>
        <taxon>Magnoliopsida</taxon>
        <taxon>Ranunculales</taxon>
        <taxon>Menispermaceae</taxon>
        <taxon>Menispermoideae</taxon>
        <taxon>Cissampelideae</taxon>
        <taxon>Stephania</taxon>
    </lineage>
</organism>
<protein>
    <submittedName>
        <fullName evidence="1">Uncharacterized protein</fullName>
    </submittedName>
</protein>
<sequence>MLIPRLTSLKIFSYIDVLIEGTLIKHMDWITKPCSHNCRPHMTNSDVSVLVVGHGDKSLYSRYPCLGWTWPKRARWRSPRCKDCIGVCLELGDLVVHTLLADLQSLTLDYPFKNLIHCNQHKYGTLSCYGSHVLRSLLCAKGVSVDALEDFHTTKKSATLVKRLSTNAARPSGNISRVENGFRTASRLLVGEDQELMQIIRVLIGFHDENVEDQNLKAIVAQDMVKLLDDNAYSHLMEFPMYLLGDVLRLSPYILRNGQEEVIEQESLQSSGSSFGLASPMGWVILEVAPETLYSEILTKVFKGFLFKTSSLHCGSFIIQALVSSARCKGQMDLIWVELGGKFKELLEIGRAGVVASILAASQRLQCYGQKAPTNVDPKVDGWVHA</sequence>
<dbReference type="PANTHER" id="PTHR13102">
    <property type="entry name" value="NUCLEOLAR PROTEIN 9"/>
    <property type="match status" value="1"/>
</dbReference>
<accession>A0AAP0JFV0</accession>